<evidence type="ECO:0000259" key="2">
    <source>
        <dbReference type="PROSITE" id="PS51471"/>
    </source>
</evidence>
<dbReference type="AlphaFoldDB" id="A0AA39JP02"/>
<dbReference type="InterPro" id="IPR005123">
    <property type="entry name" value="Oxoglu/Fe-dep_dioxygenase_dom"/>
</dbReference>
<keyword evidence="1" id="KW-0408">Iron</keyword>
<dbReference type="Proteomes" id="UP001175211">
    <property type="component" value="Unassembled WGS sequence"/>
</dbReference>
<dbReference type="PANTHER" id="PTHR47990">
    <property type="entry name" value="2-OXOGLUTARATE (2OG) AND FE(II)-DEPENDENT OXYGENASE SUPERFAMILY PROTEIN-RELATED"/>
    <property type="match status" value="1"/>
</dbReference>
<keyword evidence="1" id="KW-0479">Metal-binding</keyword>
<evidence type="ECO:0000256" key="1">
    <source>
        <dbReference type="RuleBase" id="RU003682"/>
    </source>
</evidence>
<dbReference type="InterPro" id="IPR044861">
    <property type="entry name" value="IPNS-like_FE2OG_OXY"/>
</dbReference>
<keyword evidence="4" id="KW-1185">Reference proteome</keyword>
<dbReference type="GO" id="GO:0046872">
    <property type="term" value="F:metal ion binding"/>
    <property type="evidence" value="ECO:0007669"/>
    <property type="project" value="UniProtKB-KW"/>
</dbReference>
<accession>A0AA39JP02</accession>
<sequence>MTTPHVPVISLASCNVAGRKAEVVRQIGEACASSGFFQIVDHPIPQELIERAFETSVRFFALPAEEKLALARDPWTNRGYEILERQSLQGAVVGHDELGISLETRPENENPEMDLKEGFLIGDGKIGEDHPFFGRFAQGVNHWPNIAGMRDVMNEYLSTNLMELVALSLNLPEKYFAPFCKDPTAAIRLLHYLPQRADAIEPQIGASAHTDFGALTLLATSGTPGLELWSDGKWFPIEPAHGAYVVNVGDLLQMYTTGKYLSSLHRVINRSGNERYSIPFFLDGNLDAIVKSIYDTSDTVNAVSVESHLRTRFDGTYQQPMAAKMAQVA</sequence>
<dbReference type="Pfam" id="PF03171">
    <property type="entry name" value="2OG-FeII_Oxy"/>
    <property type="match status" value="1"/>
</dbReference>
<dbReference type="SUPFAM" id="SSF51197">
    <property type="entry name" value="Clavaminate synthase-like"/>
    <property type="match status" value="1"/>
</dbReference>
<dbReference type="Pfam" id="PF14226">
    <property type="entry name" value="DIOX_N"/>
    <property type="match status" value="1"/>
</dbReference>
<organism evidence="3 4">
    <name type="scientific">Armillaria tabescens</name>
    <name type="common">Ringless honey mushroom</name>
    <name type="synonym">Agaricus tabescens</name>
    <dbReference type="NCBI Taxonomy" id="1929756"/>
    <lineage>
        <taxon>Eukaryota</taxon>
        <taxon>Fungi</taxon>
        <taxon>Dikarya</taxon>
        <taxon>Basidiomycota</taxon>
        <taxon>Agaricomycotina</taxon>
        <taxon>Agaricomycetes</taxon>
        <taxon>Agaricomycetidae</taxon>
        <taxon>Agaricales</taxon>
        <taxon>Marasmiineae</taxon>
        <taxon>Physalacriaceae</taxon>
        <taxon>Desarmillaria</taxon>
    </lineage>
</organism>
<dbReference type="InterPro" id="IPR026992">
    <property type="entry name" value="DIOX_N"/>
</dbReference>
<proteinExistence type="inferred from homology"/>
<gene>
    <name evidence="3" type="ORF">EV420DRAFT_1648282</name>
</gene>
<name>A0AA39JP02_ARMTA</name>
<dbReference type="InterPro" id="IPR027443">
    <property type="entry name" value="IPNS-like_sf"/>
</dbReference>
<dbReference type="Gene3D" id="2.60.120.330">
    <property type="entry name" value="B-lactam Antibiotic, Isopenicillin N Synthase, Chain"/>
    <property type="match status" value="1"/>
</dbReference>
<protein>
    <submittedName>
        <fullName evidence="3">Oxidoreductase</fullName>
    </submittedName>
</protein>
<dbReference type="RefSeq" id="XP_060325695.1">
    <property type="nucleotide sequence ID" value="XM_060478130.1"/>
</dbReference>
<comment type="caution">
    <text evidence="3">The sequence shown here is derived from an EMBL/GenBank/DDBJ whole genome shotgun (WGS) entry which is preliminary data.</text>
</comment>
<keyword evidence="1" id="KW-0560">Oxidoreductase</keyword>
<dbReference type="InterPro" id="IPR050231">
    <property type="entry name" value="Iron_ascorbate_oxido_reductase"/>
</dbReference>
<dbReference type="GO" id="GO:0016491">
    <property type="term" value="F:oxidoreductase activity"/>
    <property type="evidence" value="ECO:0007669"/>
    <property type="project" value="UniProtKB-KW"/>
</dbReference>
<dbReference type="PRINTS" id="PR00682">
    <property type="entry name" value="IPNSYNTHASE"/>
</dbReference>
<dbReference type="GeneID" id="85361678"/>
<feature type="domain" description="Fe2OG dioxygenase" evidence="2">
    <location>
        <begin position="182"/>
        <end position="284"/>
    </location>
</feature>
<comment type="similarity">
    <text evidence="1">Belongs to the iron/ascorbate-dependent oxidoreductase family.</text>
</comment>
<reference evidence="3" key="1">
    <citation type="submission" date="2023-06" db="EMBL/GenBank/DDBJ databases">
        <authorList>
            <consortium name="Lawrence Berkeley National Laboratory"/>
            <person name="Ahrendt S."/>
            <person name="Sahu N."/>
            <person name="Indic B."/>
            <person name="Wong-Bajracharya J."/>
            <person name="Merenyi Z."/>
            <person name="Ke H.-M."/>
            <person name="Monk M."/>
            <person name="Kocsube S."/>
            <person name="Drula E."/>
            <person name="Lipzen A."/>
            <person name="Balint B."/>
            <person name="Henrissat B."/>
            <person name="Andreopoulos B."/>
            <person name="Martin F.M."/>
            <person name="Harder C.B."/>
            <person name="Rigling D."/>
            <person name="Ford K.L."/>
            <person name="Foster G.D."/>
            <person name="Pangilinan J."/>
            <person name="Papanicolaou A."/>
            <person name="Barry K."/>
            <person name="LaButti K."/>
            <person name="Viragh M."/>
            <person name="Koriabine M."/>
            <person name="Yan M."/>
            <person name="Riley R."/>
            <person name="Champramary S."/>
            <person name="Plett K.L."/>
            <person name="Tsai I.J."/>
            <person name="Slot J."/>
            <person name="Sipos G."/>
            <person name="Plett J."/>
            <person name="Nagy L.G."/>
            <person name="Grigoriev I.V."/>
        </authorList>
    </citation>
    <scope>NUCLEOTIDE SEQUENCE</scope>
    <source>
        <strain evidence="3">CCBAS 213</strain>
    </source>
</reference>
<dbReference type="PROSITE" id="PS51471">
    <property type="entry name" value="FE2OG_OXY"/>
    <property type="match status" value="1"/>
</dbReference>
<dbReference type="EMBL" id="JAUEPS010000048">
    <property type="protein sequence ID" value="KAK0446054.1"/>
    <property type="molecule type" value="Genomic_DNA"/>
</dbReference>
<evidence type="ECO:0000313" key="4">
    <source>
        <dbReference type="Proteomes" id="UP001175211"/>
    </source>
</evidence>
<evidence type="ECO:0000313" key="3">
    <source>
        <dbReference type="EMBL" id="KAK0446054.1"/>
    </source>
</evidence>